<proteinExistence type="predicted"/>
<protein>
    <submittedName>
        <fullName evidence="1">Uncharacterized protein</fullName>
    </submittedName>
</protein>
<dbReference type="AlphaFoldDB" id="A0A5B7TWD4"/>
<evidence type="ECO:0000313" key="2">
    <source>
        <dbReference type="Proteomes" id="UP000306229"/>
    </source>
</evidence>
<dbReference type="KEGG" id="fbe:FF125_13575"/>
<keyword evidence="2" id="KW-1185">Reference proteome</keyword>
<organism evidence="1 2">
    <name type="scientific">Aureibaculum algae</name>
    <dbReference type="NCBI Taxonomy" id="2584122"/>
    <lineage>
        <taxon>Bacteria</taxon>
        <taxon>Pseudomonadati</taxon>
        <taxon>Bacteroidota</taxon>
        <taxon>Flavobacteriia</taxon>
        <taxon>Flavobacteriales</taxon>
        <taxon>Flavobacteriaceae</taxon>
        <taxon>Aureibaculum</taxon>
    </lineage>
</organism>
<evidence type="ECO:0000313" key="1">
    <source>
        <dbReference type="EMBL" id="QCX39416.1"/>
    </source>
</evidence>
<dbReference type="RefSeq" id="WP_138950272.1">
    <property type="nucleotide sequence ID" value="NZ_CP040749.1"/>
</dbReference>
<accession>A0A5B7TWD4</accession>
<reference evidence="1 2" key="1">
    <citation type="submission" date="2019-05" db="EMBL/GenBank/DDBJ databases">
        <title>Algicella ahnfeltiae gen. nov., sp. nov., a novel marine bacterium of the family Flavobacteriaceae isolated from a red alga.</title>
        <authorList>
            <person name="Nedashkovskaya O.I."/>
            <person name="Kukhlevskiy A.D."/>
            <person name="Kim S.-G."/>
            <person name="Zhukova N.V."/>
            <person name="Mikhailov V.V."/>
        </authorList>
    </citation>
    <scope>NUCLEOTIDE SEQUENCE [LARGE SCALE GENOMIC DNA]</scope>
    <source>
        <strain evidence="1 2">10Alg115</strain>
    </source>
</reference>
<sequence>MNIKSILLLLFVCQIGWGQNCDFEIRSLSNQLIGEFEIIEISEYQKVKMNPEKYIEFTPMSESDLIKKYPEIFKIKDSCYVFPANSNIDIGIKTTELKACKNKTQSKAYSNYDFKGVYCDNGLVQVQGYESSGFLSIDLSNGLTSYTMGKPFTSNGETAISYSNSYGEEEIALTDLWTKKQFVIGIEGWRTKESQVQDNVYYLKLESEFQTECDRETKYLKLRIKN</sequence>
<gene>
    <name evidence="1" type="ORF">FF125_13575</name>
</gene>
<dbReference type="Proteomes" id="UP000306229">
    <property type="component" value="Chromosome"/>
</dbReference>
<name>A0A5B7TWD4_9FLAO</name>
<dbReference type="OrthoDB" id="1421025at2"/>
<dbReference type="EMBL" id="CP040749">
    <property type="protein sequence ID" value="QCX39416.1"/>
    <property type="molecule type" value="Genomic_DNA"/>
</dbReference>